<dbReference type="AlphaFoldDB" id="A0AA36IIV2"/>
<organism evidence="2 3">
    <name type="scientific">Effrenium voratum</name>
    <dbReference type="NCBI Taxonomy" id="2562239"/>
    <lineage>
        <taxon>Eukaryota</taxon>
        <taxon>Sar</taxon>
        <taxon>Alveolata</taxon>
        <taxon>Dinophyceae</taxon>
        <taxon>Suessiales</taxon>
        <taxon>Symbiodiniaceae</taxon>
        <taxon>Effrenium</taxon>
    </lineage>
</organism>
<name>A0AA36IIV2_9DINO</name>
<dbReference type="Proteomes" id="UP001178507">
    <property type="component" value="Unassembled WGS sequence"/>
</dbReference>
<keyword evidence="3" id="KW-1185">Reference proteome</keyword>
<gene>
    <name evidence="2" type="ORF">EVOR1521_LOCUS14428</name>
</gene>
<evidence type="ECO:0000256" key="1">
    <source>
        <dbReference type="SAM" id="MobiDB-lite"/>
    </source>
</evidence>
<comment type="caution">
    <text evidence="2">The sequence shown here is derived from an EMBL/GenBank/DDBJ whole genome shotgun (WGS) entry which is preliminary data.</text>
</comment>
<protein>
    <submittedName>
        <fullName evidence="2">Uncharacterized protein</fullName>
    </submittedName>
</protein>
<sequence>MRLSGALEVAASGLGANFAGRRPNPTNQSRLDELEEVFVELVRRSHSLPLPQNLLTYMDSSMGHSEAWPSVVPAQGRGPKAMKRPATAVLAKKPASK</sequence>
<dbReference type="EMBL" id="CAUJNA010001719">
    <property type="protein sequence ID" value="CAJ1388601.1"/>
    <property type="molecule type" value="Genomic_DNA"/>
</dbReference>
<reference evidence="2" key="1">
    <citation type="submission" date="2023-08" db="EMBL/GenBank/DDBJ databases">
        <authorList>
            <person name="Chen Y."/>
            <person name="Shah S."/>
            <person name="Dougan E. K."/>
            <person name="Thang M."/>
            <person name="Chan C."/>
        </authorList>
    </citation>
    <scope>NUCLEOTIDE SEQUENCE</scope>
</reference>
<feature type="non-terminal residue" evidence="2">
    <location>
        <position position="1"/>
    </location>
</feature>
<proteinExistence type="predicted"/>
<feature type="region of interest" description="Disordered" evidence="1">
    <location>
        <begin position="72"/>
        <end position="97"/>
    </location>
</feature>
<accession>A0AA36IIV2</accession>
<evidence type="ECO:0000313" key="2">
    <source>
        <dbReference type="EMBL" id="CAJ1388601.1"/>
    </source>
</evidence>
<evidence type="ECO:0000313" key="3">
    <source>
        <dbReference type="Proteomes" id="UP001178507"/>
    </source>
</evidence>